<keyword evidence="10 16" id="KW-0030">Aminoacyl-tRNA synthetase</keyword>
<dbReference type="PaxDb" id="67767-A0A0J7L4H1"/>
<evidence type="ECO:0000256" key="1">
    <source>
        <dbReference type="ARBA" id="ARBA00004496"/>
    </source>
</evidence>
<keyword evidence="6" id="KW-0436">Ligase</keyword>
<dbReference type="GO" id="GO:0005524">
    <property type="term" value="F:ATP binding"/>
    <property type="evidence" value="ECO:0007669"/>
    <property type="project" value="UniProtKB-KW"/>
</dbReference>
<dbReference type="GO" id="GO:0003916">
    <property type="term" value="F:DNA topoisomerase activity"/>
    <property type="evidence" value="ECO:0007669"/>
    <property type="project" value="InterPro"/>
</dbReference>
<dbReference type="SUPFAM" id="SSF101904">
    <property type="entry name" value="GyrA/ParC C-terminal domain-like"/>
    <property type="match status" value="2"/>
</dbReference>
<dbReference type="PANTHER" id="PTHR43697:SF1">
    <property type="entry name" value="SERINE--TRNA LIGASE"/>
    <property type="match status" value="1"/>
</dbReference>
<comment type="catalytic activity">
    <reaction evidence="14">
        <text>tRNA(Ser) + L-serine + ATP = L-seryl-tRNA(Ser) + AMP + diphosphate + H(+)</text>
        <dbReference type="Rhea" id="RHEA:12292"/>
        <dbReference type="Rhea" id="RHEA-COMP:9669"/>
        <dbReference type="Rhea" id="RHEA-COMP:9703"/>
        <dbReference type="ChEBI" id="CHEBI:15378"/>
        <dbReference type="ChEBI" id="CHEBI:30616"/>
        <dbReference type="ChEBI" id="CHEBI:33019"/>
        <dbReference type="ChEBI" id="CHEBI:33384"/>
        <dbReference type="ChEBI" id="CHEBI:78442"/>
        <dbReference type="ChEBI" id="CHEBI:78533"/>
        <dbReference type="ChEBI" id="CHEBI:456215"/>
        <dbReference type="EC" id="6.1.1.11"/>
    </reaction>
</comment>
<evidence type="ECO:0000313" key="17">
    <source>
        <dbReference type="Proteomes" id="UP000036403"/>
    </source>
</evidence>
<dbReference type="OrthoDB" id="10264585at2759"/>
<evidence type="ECO:0000256" key="9">
    <source>
        <dbReference type="ARBA" id="ARBA00022917"/>
    </source>
</evidence>
<dbReference type="GO" id="GO:0005737">
    <property type="term" value="C:cytoplasm"/>
    <property type="evidence" value="ECO:0007669"/>
    <property type="project" value="UniProtKB-SubCell"/>
</dbReference>
<keyword evidence="7" id="KW-0547">Nucleotide-binding</keyword>
<keyword evidence="9" id="KW-0648">Protein biosynthesis</keyword>
<dbReference type="InterPro" id="IPR002317">
    <property type="entry name" value="Ser-tRNA-ligase_type_1"/>
</dbReference>
<dbReference type="InterPro" id="IPR006691">
    <property type="entry name" value="GyrA/parC_rep"/>
</dbReference>
<accession>A0A0J7L4H1</accession>
<feature type="domain" description="Aminoacyl-transfer RNA synthetases class-II family profile" evidence="15">
    <location>
        <begin position="223"/>
        <end position="313"/>
    </location>
</feature>
<protein>
    <recommendedName>
        <fullName evidence="4">serine--tRNA ligase</fullName>
        <ecNumber evidence="4">6.1.1.11</ecNumber>
    </recommendedName>
    <alternativeName>
        <fullName evidence="11">Seryl-tRNA synthetase</fullName>
    </alternativeName>
    <alternativeName>
        <fullName evidence="12">Seryl-tRNA(Ser/Sec) synthetase</fullName>
    </alternativeName>
</protein>
<evidence type="ECO:0000256" key="3">
    <source>
        <dbReference type="ARBA" id="ARBA00010728"/>
    </source>
</evidence>
<dbReference type="Proteomes" id="UP000036403">
    <property type="component" value="Unassembled WGS sequence"/>
</dbReference>
<comment type="subcellular location">
    <subcellularLocation>
        <location evidence="1">Cytoplasm</location>
    </subcellularLocation>
</comment>
<evidence type="ECO:0000256" key="13">
    <source>
        <dbReference type="ARBA" id="ARBA00047929"/>
    </source>
</evidence>
<comment type="similarity">
    <text evidence="3">Belongs to the class-II aminoacyl-tRNA synthetase family. Type-1 seryl-tRNA synthetase subfamily.</text>
</comment>
<dbReference type="SUPFAM" id="SSF55681">
    <property type="entry name" value="Class II aaRS and biotin synthetases"/>
    <property type="match status" value="1"/>
</dbReference>
<dbReference type="EMBL" id="LBMM01000838">
    <property type="protein sequence ID" value="KMQ97394.1"/>
    <property type="molecule type" value="Genomic_DNA"/>
</dbReference>
<dbReference type="PANTHER" id="PTHR43697">
    <property type="entry name" value="SERYL-TRNA SYNTHETASE"/>
    <property type="match status" value="1"/>
</dbReference>
<evidence type="ECO:0000256" key="14">
    <source>
        <dbReference type="ARBA" id="ARBA00048823"/>
    </source>
</evidence>
<organism evidence="16 17">
    <name type="scientific">Lasius niger</name>
    <name type="common">Black garden ant</name>
    <dbReference type="NCBI Taxonomy" id="67767"/>
    <lineage>
        <taxon>Eukaryota</taxon>
        <taxon>Metazoa</taxon>
        <taxon>Ecdysozoa</taxon>
        <taxon>Arthropoda</taxon>
        <taxon>Hexapoda</taxon>
        <taxon>Insecta</taxon>
        <taxon>Pterygota</taxon>
        <taxon>Neoptera</taxon>
        <taxon>Endopterygota</taxon>
        <taxon>Hymenoptera</taxon>
        <taxon>Apocrita</taxon>
        <taxon>Aculeata</taxon>
        <taxon>Formicoidea</taxon>
        <taxon>Formicidae</taxon>
        <taxon>Formicinae</taxon>
        <taxon>Lasius</taxon>
        <taxon>Lasius</taxon>
    </lineage>
</organism>
<dbReference type="Gene3D" id="3.30.930.10">
    <property type="entry name" value="Bira Bifunctional Protein, Domain 2"/>
    <property type="match status" value="2"/>
</dbReference>
<dbReference type="Pfam" id="PF00587">
    <property type="entry name" value="tRNA-synt_2b"/>
    <property type="match status" value="1"/>
</dbReference>
<evidence type="ECO:0000313" key="16">
    <source>
        <dbReference type="EMBL" id="KMQ97394.1"/>
    </source>
</evidence>
<evidence type="ECO:0000256" key="7">
    <source>
        <dbReference type="ARBA" id="ARBA00022741"/>
    </source>
</evidence>
<reference evidence="16 17" key="1">
    <citation type="submission" date="2015-04" db="EMBL/GenBank/DDBJ databases">
        <title>Lasius niger genome sequencing.</title>
        <authorList>
            <person name="Konorov E.A."/>
            <person name="Nikitin M.A."/>
            <person name="Kirill M.V."/>
            <person name="Chang P."/>
        </authorList>
    </citation>
    <scope>NUCLEOTIDE SEQUENCE [LARGE SCALE GENOMIC DNA]</scope>
    <source>
        <tissue evidence="16">Whole</tissue>
    </source>
</reference>
<comment type="catalytic activity">
    <reaction evidence="13">
        <text>tRNA(Sec) + L-serine + ATP = L-seryl-tRNA(Sec) + AMP + diphosphate + H(+)</text>
        <dbReference type="Rhea" id="RHEA:42580"/>
        <dbReference type="Rhea" id="RHEA-COMP:9742"/>
        <dbReference type="Rhea" id="RHEA-COMP:10128"/>
        <dbReference type="ChEBI" id="CHEBI:15378"/>
        <dbReference type="ChEBI" id="CHEBI:30616"/>
        <dbReference type="ChEBI" id="CHEBI:33019"/>
        <dbReference type="ChEBI" id="CHEBI:33384"/>
        <dbReference type="ChEBI" id="CHEBI:78442"/>
        <dbReference type="ChEBI" id="CHEBI:78533"/>
        <dbReference type="ChEBI" id="CHEBI:456215"/>
        <dbReference type="EC" id="6.1.1.11"/>
    </reaction>
</comment>
<dbReference type="GO" id="GO:0006265">
    <property type="term" value="P:DNA topological change"/>
    <property type="evidence" value="ECO:0007669"/>
    <property type="project" value="InterPro"/>
</dbReference>
<evidence type="ECO:0000256" key="8">
    <source>
        <dbReference type="ARBA" id="ARBA00022840"/>
    </source>
</evidence>
<evidence type="ECO:0000256" key="5">
    <source>
        <dbReference type="ARBA" id="ARBA00022490"/>
    </source>
</evidence>
<evidence type="ECO:0000259" key="15">
    <source>
        <dbReference type="PROSITE" id="PS50862"/>
    </source>
</evidence>
<gene>
    <name evidence="16" type="ORF">RF55_2273</name>
</gene>
<dbReference type="PROSITE" id="PS50862">
    <property type="entry name" value="AA_TRNA_LIGASE_II"/>
    <property type="match status" value="1"/>
</dbReference>
<dbReference type="Pfam" id="PF03989">
    <property type="entry name" value="DNA_gyraseA_C"/>
    <property type="match status" value="4"/>
</dbReference>
<dbReference type="GO" id="GO:0006434">
    <property type="term" value="P:seryl-tRNA aminoacylation"/>
    <property type="evidence" value="ECO:0007669"/>
    <property type="project" value="InterPro"/>
</dbReference>
<comment type="pathway">
    <text evidence="2">Aminoacyl-tRNA biosynthesis; selenocysteinyl-tRNA(Sec) biosynthesis; L-seryl-tRNA(Sec) from L-serine and tRNA(Sec): step 1/1.</text>
</comment>
<dbReference type="InterPro" id="IPR002314">
    <property type="entry name" value="aa-tRNA-synt_IIb"/>
</dbReference>
<proteinExistence type="inferred from homology"/>
<dbReference type="InterPro" id="IPR045864">
    <property type="entry name" value="aa-tRNA-synth_II/BPL/LPL"/>
</dbReference>
<sequence length="313" mass="34758">MVILPLEAYRTQNRGGVGVKASNSISEEDDIDKLLVVSTHSDVLFFTSKANGRAVRINEQKIRLISREAAGVKGMDVRGTYVIGICSNENADLVFSISEKGFGKISAFEDYRLLNRGSKGVITMKTSEKTGVVIRFSLKDIRITRRNTRGVKATKLSGSRFIIYTNLGAKLIRALVNFMLDQQNQKGYIEELLPVIVNSNILVGTAEVPLTNIYRDEIISLDSLPIKMCAYTPCFRLEAGSAGKDTRGIIRLHQFNKVELVQIVNPEESYQALESLTNDAEQILQLLEIPYRVVILCTGDLGFSAAKTYDIEL</sequence>
<dbReference type="EC" id="6.1.1.11" evidence="4"/>
<keyword evidence="8" id="KW-0067">ATP-binding</keyword>
<dbReference type="AlphaFoldDB" id="A0A0J7L4H1"/>
<dbReference type="InterPro" id="IPR035516">
    <property type="entry name" value="Gyrase/topoIV_suA_C"/>
</dbReference>
<dbReference type="PRINTS" id="PR00981">
    <property type="entry name" value="TRNASYNTHSER"/>
</dbReference>
<keyword evidence="17" id="KW-1185">Reference proteome</keyword>
<dbReference type="GO" id="GO:0003677">
    <property type="term" value="F:DNA binding"/>
    <property type="evidence" value="ECO:0007669"/>
    <property type="project" value="InterPro"/>
</dbReference>
<dbReference type="STRING" id="67767.A0A0J7L4H1"/>
<evidence type="ECO:0000256" key="4">
    <source>
        <dbReference type="ARBA" id="ARBA00012840"/>
    </source>
</evidence>
<comment type="caution">
    <text evidence="16">The sequence shown here is derived from an EMBL/GenBank/DDBJ whole genome shotgun (WGS) entry which is preliminary data.</text>
</comment>
<evidence type="ECO:0000256" key="2">
    <source>
        <dbReference type="ARBA" id="ARBA00005045"/>
    </source>
</evidence>
<dbReference type="GO" id="GO:0004828">
    <property type="term" value="F:serine-tRNA ligase activity"/>
    <property type="evidence" value="ECO:0007669"/>
    <property type="project" value="UniProtKB-EC"/>
</dbReference>
<dbReference type="Gene3D" id="2.120.10.90">
    <property type="entry name" value="DNA gyrase/topoisomerase IV, subunit A, C-terminal"/>
    <property type="match status" value="1"/>
</dbReference>
<keyword evidence="5" id="KW-0963">Cytoplasm</keyword>
<name>A0A0J7L4H1_LASNI</name>
<evidence type="ECO:0000256" key="11">
    <source>
        <dbReference type="ARBA" id="ARBA00031113"/>
    </source>
</evidence>
<dbReference type="InterPro" id="IPR006195">
    <property type="entry name" value="aa-tRNA-synth_II"/>
</dbReference>
<evidence type="ECO:0000256" key="6">
    <source>
        <dbReference type="ARBA" id="ARBA00022598"/>
    </source>
</evidence>
<evidence type="ECO:0000256" key="10">
    <source>
        <dbReference type="ARBA" id="ARBA00023146"/>
    </source>
</evidence>
<evidence type="ECO:0000256" key="12">
    <source>
        <dbReference type="ARBA" id="ARBA00033352"/>
    </source>
</evidence>